<dbReference type="PANTHER" id="PTHR14226">
    <property type="entry name" value="NEUROPATHY TARGET ESTERASE/SWISS CHEESE D.MELANOGASTER"/>
    <property type="match status" value="1"/>
</dbReference>
<evidence type="ECO:0000313" key="7">
    <source>
        <dbReference type="Proteomes" id="UP000196027"/>
    </source>
</evidence>
<feature type="short sequence motif" description="GXSXG" evidence="4">
    <location>
        <begin position="43"/>
        <end position="47"/>
    </location>
</feature>
<dbReference type="Proteomes" id="UP000196027">
    <property type="component" value="Chromosome"/>
</dbReference>
<reference evidence="6 7" key="1">
    <citation type="submission" date="2017-05" db="EMBL/GenBank/DDBJ databases">
        <title>Genomic insights into alkan degradation activity of Oleiphilus messinensis.</title>
        <authorList>
            <person name="Kozyavkin S.A."/>
            <person name="Slesarev A.I."/>
            <person name="Golyshin P.N."/>
            <person name="Korzhenkov A."/>
            <person name="Golyshina O.N."/>
            <person name="Toshchakov S.V."/>
        </authorList>
    </citation>
    <scope>NUCLEOTIDE SEQUENCE [LARGE SCALE GENOMIC DNA]</scope>
    <source>
        <strain evidence="6 7">ME102</strain>
    </source>
</reference>
<protein>
    <submittedName>
        <fullName evidence="6">Alpha-beta hydrolase family esterase</fullName>
    </submittedName>
</protein>
<dbReference type="RefSeq" id="WP_087461236.1">
    <property type="nucleotide sequence ID" value="NZ_CP021425.1"/>
</dbReference>
<dbReference type="InterPro" id="IPR002641">
    <property type="entry name" value="PNPLA_dom"/>
</dbReference>
<dbReference type="GO" id="GO:0016787">
    <property type="term" value="F:hydrolase activity"/>
    <property type="evidence" value="ECO:0007669"/>
    <property type="project" value="UniProtKB-UniRule"/>
</dbReference>
<dbReference type="Pfam" id="PF01734">
    <property type="entry name" value="Patatin"/>
    <property type="match status" value="1"/>
</dbReference>
<keyword evidence="2 4" id="KW-0442">Lipid degradation</keyword>
<feature type="active site" description="Proton acceptor" evidence="4">
    <location>
        <position position="206"/>
    </location>
</feature>
<comment type="caution">
    <text evidence="4">Lacks conserved residue(s) required for the propagation of feature annotation.</text>
</comment>
<keyword evidence="3 4" id="KW-0443">Lipid metabolism</keyword>
<keyword evidence="1 4" id="KW-0378">Hydrolase</keyword>
<evidence type="ECO:0000256" key="4">
    <source>
        <dbReference type="PROSITE-ProRule" id="PRU01161"/>
    </source>
</evidence>
<name>A0A1Y0I7P8_9GAMM</name>
<proteinExistence type="predicted"/>
<dbReference type="InterPro" id="IPR016035">
    <property type="entry name" value="Acyl_Trfase/lysoPLipase"/>
</dbReference>
<organism evidence="6 7">
    <name type="scientific">Oleiphilus messinensis</name>
    <dbReference type="NCBI Taxonomy" id="141451"/>
    <lineage>
        <taxon>Bacteria</taxon>
        <taxon>Pseudomonadati</taxon>
        <taxon>Pseudomonadota</taxon>
        <taxon>Gammaproteobacteria</taxon>
        <taxon>Oceanospirillales</taxon>
        <taxon>Oleiphilaceae</taxon>
        <taxon>Oleiphilus</taxon>
    </lineage>
</organism>
<dbReference type="CDD" id="cd07209">
    <property type="entry name" value="Pat_hypo_Ecoli_Z1214_like"/>
    <property type="match status" value="1"/>
</dbReference>
<dbReference type="SUPFAM" id="SSF52151">
    <property type="entry name" value="FabD/lysophospholipase-like"/>
    <property type="match status" value="1"/>
</dbReference>
<evidence type="ECO:0000259" key="5">
    <source>
        <dbReference type="PROSITE" id="PS51635"/>
    </source>
</evidence>
<feature type="domain" description="PNPLA" evidence="5">
    <location>
        <begin position="8"/>
        <end position="219"/>
    </location>
</feature>
<dbReference type="Gene3D" id="3.40.1090.10">
    <property type="entry name" value="Cytosolic phospholipase A2 catalytic domain"/>
    <property type="match status" value="1"/>
</dbReference>
<gene>
    <name evidence="6" type="ORF">OLMES_2146</name>
</gene>
<dbReference type="OrthoDB" id="9798773at2"/>
<evidence type="ECO:0000256" key="2">
    <source>
        <dbReference type="ARBA" id="ARBA00022963"/>
    </source>
</evidence>
<dbReference type="AlphaFoldDB" id="A0A1Y0I7P8"/>
<keyword evidence="7" id="KW-1185">Reference proteome</keyword>
<evidence type="ECO:0000313" key="6">
    <source>
        <dbReference type="EMBL" id="ARU56219.1"/>
    </source>
</evidence>
<dbReference type="EMBL" id="CP021425">
    <property type="protein sequence ID" value="ARU56219.1"/>
    <property type="molecule type" value="Genomic_DNA"/>
</dbReference>
<dbReference type="GO" id="GO:0016042">
    <property type="term" value="P:lipid catabolic process"/>
    <property type="evidence" value="ECO:0007669"/>
    <property type="project" value="UniProtKB-UniRule"/>
</dbReference>
<dbReference type="PANTHER" id="PTHR14226:SF57">
    <property type="entry name" value="BLR7027 PROTEIN"/>
    <property type="match status" value="1"/>
</dbReference>
<dbReference type="PROSITE" id="PS51635">
    <property type="entry name" value="PNPLA"/>
    <property type="match status" value="1"/>
</dbReference>
<accession>A0A1Y0I7P8</accession>
<feature type="active site" description="Nucleophile" evidence="4">
    <location>
        <position position="45"/>
    </location>
</feature>
<dbReference type="KEGG" id="ome:OLMES_2146"/>
<evidence type="ECO:0000256" key="1">
    <source>
        <dbReference type="ARBA" id="ARBA00022801"/>
    </source>
</evidence>
<dbReference type="InterPro" id="IPR050301">
    <property type="entry name" value="NTE"/>
</dbReference>
<sequence>MTDQQKAVILTGGGARAAYQVGVLKAISDICPDLHYPFDIICGTSAGAINAIGLASGGDIFRHNISRIESLWSQIKTEQVYRTDLWGLTRRLAHFTKSLMRGESEDHPASLLDNAPLRPFLEEHINFDAMKTAIENGDIRSVCVTACGYRSGQSINFFQSDGSIDSWHLGQRLGVSTTLTIEHLLASSAIPLVFPPIKIHREYFGDGVIRQMAPLSPAIHLGAKKILIIGVSANKTVTPKRQSTFNYPSLSNVLEHVLNGVFIDTIEHDIDRAHLINSLLTEIPDKDRKTRGIPLQPLDLLEISPSQPIDEIAHKHQNSLPKNIQRLTGSSDNANTGSSLASYILFEGDFCRDLITLGYQDAKLQARRIERFFTE</sequence>
<evidence type="ECO:0000256" key="3">
    <source>
        <dbReference type="ARBA" id="ARBA00023098"/>
    </source>
</evidence>